<dbReference type="EMBL" id="VSRR010050371">
    <property type="protein sequence ID" value="MPC79145.1"/>
    <property type="molecule type" value="Genomic_DNA"/>
</dbReference>
<protein>
    <submittedName>
        <fullName evidence="2">Uncharacterized protein</fullName>
    </submittedName>
</protein>
<dbReference type="Proteomes" id="UP000324222">
    <property type="component" value="Unassembled WGS sequence"/>
</dbReference>
<gene>
    <name evidence="2" type="ORF">E2C01_073658</name>
</gene>
<evidence type="ECO:0000256" key="1">
    <source>
        <dbReference type="SAM" id="SignalP"/>
    </source>
</evidence>
<name>A0A5B7IAA9_PORTR</name>
<keyword evidence="3" id="KW-1185">Reference proteome</keyword>
<evidence type="ECO:0000313" key="3">
    <source>
        <dbReference type="Proteomes" id="UP000324222"/>
    </source>
</evidence>
<feature type="signal peptide" evidence="1">
    <location>
        <begin position="1"/>
        <end position="17"/>
    </location>
</feature>
<accession>A0A5B7IAA9</accession>
<proteinExistence type="predicted"/>
<reference evidence="2 3" key="1">
    <citation type="submission" date="2019-05" db="EMBL/GenBank/DDBJ databases">
        <title>Another draft genome of Portunus trituberculatus and its Hox gene families provides insights of decapod evolution.</title>
        <authorList>
            <person name="Jeong J.-H."/>
            <person name="Song I."/>
            <person name="Kim S."/>
            <person name="Choi T."/>
            <person name="Kim D."/>
            <person name="Ryu S."/>
            <person name="Kim W."/>
        </authorList>
    </citation>
    <scope>NUCLEOTIDE SEQUENCE [LARGE SCALE GENOMIC DNA]</scope>
    <source>
        <tissue evidence="2">Muscle</tissue>
    </source>
</reference>
<feature type="chain" id="PRO_5022861620" evidence="1">
    <location>
        <begin position="18"/>
        <end position="36"/>
    </location>
</feature>
<keyword evidence="1" id="KW-0732">Signal</keyword>
<sequence>MARGLVATLLLAGVCLALVEGVKDTGVAKARVEVRL</sequence>
<evidence type="ECO:0000313" key="2">
    <source>
        <dbReference type="EMBL" id="MPC79145.1"/>
    </source>
</evidence>
<comment type="caution">
    <text evidence="2">The sequence shown here is derived from an EMBL/GenBank/DDBJ whole genome shotgun (WGS) entry which is preliminary data.</text>
</comment>
<dbReference type="AlphaFoldDB" id="A0A5B7IAA9"/>
<organism evidence="2 3">
    <name type="scientific">Portunus trituberculatus</name>
    <name type="common">Swimming crab</name>
    <name type="synonym">Neptunus trituberculatus</name>
    <dbReference type="NCBI Taxonomy" id="210409"/>
    <lineage>
        <taxon>Eukaryota</taxon>
        <taxon>Metazoa</taxon>
        <taxon>Ecdysozoa</taxon>
        <taxon>Arthropoda</taxon>
        <taxon>Crustacea</taxon>
        <taxon>Multicrustacea</taxon>
        <taxon>Malacostraca</taxon>
        <taxon>Eumalacostraca</taxon>
        <taxon>Eucarida</taxon>
        <taxon>Decapoda</taxon>
        <taxon>Pleocyemata</taxon>
        <taxon>Brachyura</taxon>
        <taxon>Eubrachyura</taxon>
        <taxon>Portunoidea</taxon>
        <taxon>Portunidae</taxon>
        <taxon>Portuninae</taxon>
        <taxon>Portunus</taxon>
    </lineage>
</organism>